<proteinExistence type="inferred from homology"/>
<protein>
    <submittedName>
        <fullName evidence="6">Deoxycytidylate deaminase</fullName>
    </submittedName>
</protein>
<organism evidence="6 7">
    <name type="scientific">Pseudodesulfovibrio indicus</name>
    <dbReference type="NCBI Taxonomy" id="1716143"/>
    <lineage>
        <taxon>Bacteria</taxon>
        <taxon>Pseudomonadati</taxon>
        <taxon>Thermodesulfobacteriota</taxon>
        <taxon>Desulfovibrionia</taxon>
        <taxon>Desulfovibrionales</taxon>
        <taxon>Desulfovibrionaceae</taxon>
    </lineage>
</organism>
<comment type="caution">
    <text evidence="6">The sequence shown here is derived from an EMBL/GenBank/DDBJ whole genome shotgun (WGS) entry which is preliminary data.</text>
</comment>
<dbReference type="GO" id="GO:0004132">
    <property type="term" value="F:dCMP deaminase activity"/>
    <property type="evidence" value="ECO:0007669"/>
    <property type="project" value="TreeGrafter"/>
</dbReference>
<evidence type="ECO:0000313" key="7">
    <source>
        <dbReference type="Proteomes" id="UP000295506"/>
    </source>
</evidence>
<dbReference type="SUPFAM" id="SSF53927">
    <property type="entry name" value="Cytidine deaminase-like"/>
    <property type="match status" value="1"/>
</dbReference>
<evidence type="ECO:0000256" key="3">
    <source>
        <dbReference type="ARBA" id="ARBA00022801"/>
    </source>
</evidence>
<dbReference type="InterPro" id="IPR015517">
    <property type="entry name" value="dCMP_deaminase-rel"/>
</dbReference>
<dbReference type="EMBL" id="SOBK01000017">
    <property type="protein sequence ID" value="TDT82039.1"/>
    <property type="molecule type" value="Genomic_DNA"/>
</dbReference>
<evidence type="ECO:0000259" key="5">
    <source>
        <dbReference type="PROSITE" id="PS51747"/>
    </source>
</evidence>
<dbReference type="PROSITE" id="PS00903">
    <property type="entry name" value="CYT_DCMP_DEAMINASES_1"/>
    <property type="match status" value="1"/>
</dbReference>
<evidence type="ECO:0000256" key="1">
    <source>
        <dbReference type="ARBA" id="ARBA00006576"/>
    </source>
</evidence>
<dbReference type="InterPro" id="IPR002125">
    <property type="entry name" value="CMP_dCMP_dom"/>
</dbReference>
<evidence type="ECO:0000256" key="4">
    <source>
        <dbReference type="ARBA" id="ARBA00022833"/>
    </source>
</evidence>
<keyword evidence="2" id="KW-0479">Metal-binding</keyword>
<feature type="domain" description="CMP/dCMP-type deaminase" evidence="5">
    <location>
        <begin position="266"/>
        <end position="448"/>
    </location>
</feature>
<dbReference type="NCBIfam" id="NF041025">
    <property type="entry name" value="antiphage_deaminase"/>
    <property type="match status" value="1"/>
</dbReference>
<dbReference type="InterPro" id="IPR016192">
    <property type="entry name" value="APOBEC/CMP_deaminase_Zn-bd"/>
</dbReference>
<keyword evidence="4" id="KW-0862">Zinc</keyword>
<dbReference type="Gene3D" id="3.40.50.300">
    <property type="entry name" value="P-loop containing nucleotide triphosphate hydrolases"/>
    <property type="match status" value="1"/>
</dbReference>
<dbReference type="RefSeq" id="WP_078063862.1">
    <property type="nucleotide sequence ID" value="NZ_CP014206.1"/>
</dbReference>
<reference evidence="6 7" key="1">
    <citation type="submission" date="2019-03" db="EMBL/GenBank/DDBJ databases">
        <title>Genomic Encyclopedia of Type Strains, Phase IV (KMG-IV): sequencing the most valuable type-strain genomes for metagenomic binning, comparative biology and taxonomic classification.</title>
        <authorList>
            <person name="Goeker M."/>
        </authorList>
    </citation>
    <scope>NUCLEOTIDE SEQUENCE [LARGE SCALE GENOMIC DNA]</scope>
    <source>
        <strain evidence="6 7">DSM 101483</strain>
    </source>
</reference>
<evidence type="ECO:0000313" key="6">
    <source>
        <dbReference type="EMBL" id="TDT82039.1"/>
    </source>
</evidence>
<dbReference type="InterPro" id="IPR027417">
    <property type="entry name" value="P-loop_NTPase"/>
</dbReference>
<evidence type="ECO:0000256" key="2">
    <source>
        <dbReference type="ARBA" id="ARBA00022723"/>
    </source>
</evidence>
<name>A0AA94TIU2_9BACT</name>
<sequence length="532" mass="59347">MEAKDLLAVAKKGRSLGYKSFVERKTPELVFVFVEPIGGGAVQAVEELKRKLKSPRFDYKIHEISLSKELDVEAKAQGIPEPPLHEMLENLHPNISLEAKRINRLQQLGNTLRDRRGNDFLARVAINRIAEYRMKHGMEQAQGGVPVPKPLRVAHVIKSIKHKEELTLLKAVYGELLTLIAVSGDHDQQVHNFHPEANTQEQNKRLRKEYEVLSAIDQDEGIDNGQQVRDIFYRANLFLNNDRASIDQSLTTFLDLLFGIKISSPSIDERMMFEAFSASWRSTCLSRQVGAAISDESGELVSIGWNDIPFFGGGLATDFEGKGKDALCKSKGRCRSSEEIEKMLKNMYERLQDADLILKKASFKKVKAVLKKAGVSELIEFSRAIHAEMEALLSAARTAKAGISGGTIYVTTYPCENCAKHLITAGIKKIVYIEPYPKSRVLAFFSDFIAEDNKPAGENQVSVSQFVGISHESYPLLFKKRFARKGKDGRCIDSGEKPIPITNVYLDSYTLYESSIAQEVSDESKGSAATSN</sequence>
<comment type="similarity">
    <text evidence="1">Belongs to the cytidine and deoxycytidylate deaminase family.</text>
</comment>
<dbReference type="InterPro" id="IPR016193">
    <property type="entry name" value="Cytidine_deaminase-like"/>
</dbReference>
<dbReference type="Gene3D" id="3.40.140.10">
    <property type="entry name" value="Cytidine Deaminase, domain 2"/>
    <property type="match status" value="1"/>
</dbReference>
<dbReference type="PANTHER" id="PTHR11086">
    <property type="entry name" value="DEOXYCYTIDYLATE DEAMINASE-RELATED"/>
    <property type="match status" value="1"/>
</dbReference>
<dbReference type="PROSITE" id="PS51747">
    <property type="entry name" value="CYT_DCMP_DEAMINASES_2"/>
    <property type="match status" value="1"/>
</dbReference>
<keyword evidence="3" id="KW-0378">Hydrolase</keyword>
<dbReference type="GO" id="GO:0005737">
    <property type="term" value="C:cytoplasm"/>
    <property type="evidence" value="ECO:0007669"/>
    <property type="project" value="TreeGrafter"/>
</dbReference>
<accession>A0AA94TIU2</accession>
<dbReference type="GO" id="GO:0008270">
    <property type="term" value="F:zinc ion binding"/>
    <property type="evidence" value="ECO:0007669"/>
    <property type="project" value="InterPro"/>
</dbReference>
<gene>
    <name evidence="6" type="ORF">EDC59_11718</name>
</gene>
<dbReference type="PANTHER" id="PTHR11086:SF18">
    <property type="entry name" value="DEOXYCYTIDYLATE DEAMINASE"/>
    <property type="match status" value="1"/>
</dbReference>
<dbReference type="Pfam" id="PF00383">
    <property type="entry name" value="dCMP_cyt_deam_1"/>
    <property type="match status" value="1"/>
</dbReference>
<dbReference type="Proteomes" id="UP000295506">
    <property type="component" value="Unassembled WGS sequence"/>
</dbReference>
<dbReference type="AlphaFoldDB" id="A0AA94TIU2"/>